<protein>
    <submittedName>
        <fullName evidence="2">Uncharacterized protein</fullName>
    </submittedName>
</protein>
<organism evidence="2 3">
    <name type="scientific">Ensete ventricosum</name>
    <name type="common">Abyssinian banana</name>
    <name type="synonym">Musa ensete</name>
    <dbReference type="NCBI Taxonomy" id="4639"/>
    <lineage>
        <taxon>Eukaryota</taxon>
        <taxon>Viridiplantae</taxon>
        <taxon>Streptophyta</taxon>
        <taxon>Embryophyta</taxon>
        <taxon>Tracheophyta</taxon>
        <taxon>Spermatophyta</taxon>
        <taxon>Magnoliopsida</taxon>
        <taxon>Liliopsida</taxon>
        <taxon>Zingiberales</taxon>
        <taxon>Musaceae</taxon>
        <taxon>Ensete</taxon>
    </lineage>
</organism>
<proteinExistence type="predicted"/>
<accession>A0A426YNY9</accession>
<sequence length="96" mass="11053">MNPLRFPNSGIRAKWQQPRRHERLQPAHKGQPRGQGYHWQERLSAWVALARSDVANPRGAARRQQHLPQGRLPTPIACSATTYAGQRRRRWVQGEG</sequence>
<evidence type="ECO:0000313" key="3">
    <source>
        <dbReference type="Proteomes" id="UP000287651"/>
    </source>
</evidence>
<reference evidence="2 3" key="1">
    <citation type="journal article" date="2014" name="Agronomy (Basel)">
        <title>A Draft Genome Sequence for Ensete ventricosum, the Drought-Tolerant Tree Against Hunger.</title>
        <authorList>
            <person name="Harrison J."/>
            <person name="Moore K.A."/>
            <person name="Paszkiewicz K."/>
            <person name="Jones T."/>
            <person name="Grant M."/>
            <person name="Ambacheew D."/>
            <person name="Muzemil S."/>
            <person name="Studholme D.J."/>
        </authorList>
    </citation>
    <scope>NUCLEOTIDE SEQUENCE [LARGE SCALE GENOMIC DNA]</scope>
</reference>
<evidence type="ECO:0000313" key="2">
    <source>
        <dbReference type="EMBL" id="RRT53449.1"/>
    </source>
</evidence>
<evidence type="ECO:0000256" key="1">
    <source>
        <dbReference type="SAM" id="MobiDB-lite"/>
    </source>
</evidence>
<comment type="caution">
    <text evidence="2">The sequence shown here is derived from an EMBL/GenBank/DDBJ whole genome shotgun (WGS) entry which is preliminary data.</text>
</comment>
<dbReference type="AlphaFoldDB" id="A0A426YNY9"/>
<dbReference type="EMBL" id="AMZH03011135">
    <property type="protein sequence ID" value="RRT53449.1"/>
    <property type="molecule type" value="Genomic_DNA"/>
</dbReference>
<dbReference type="Proteomes" id="UP000287651">
    <property type="component" value="Unassembled WGS sequence"/>
</dbReference>
<name>A0A426YNY9_ENSVE</name>
<gene>
    <name evidence="2" type="ORF">B296_00034186</name>
</gene>
<feature type="region of interest" description="Disordered" evidence="1">
    <location>
        <begin position="1"/>
        <end position="36"/>
    </location>
</feature>